<sequence length="283" mass="33568">MNQFRLRKLEPLGSLIPGFYKNSKALWCHKACILIRFFFVFYTQADRATQVTNLSEDLWQLESRIRACEADWPDTYNVNRYVQNSKFNESKDAHELLSNYKRFPTWMWRNYQLCLFRSFRLIDRILLFCNLFRVAPSCEKEAVRVLADMVKRWARFKKQLGDDEIDELLAAEINAMVVKDSEEYYRTMIGAGTKSWNLRDSHMLRMLEALMKYLERQRPTIVTSETRDTHKGKLRKEWNIGQLARERFGMDKGYNIGFTTHNGFVTAASDWDSPRETKNGDYT</sequence>
<protein>
    <submittedName>
        <fullName evidence="1">Uncharacterized protein</fullName>
    </submittedName>
</protein>
<dbReference type="PANTHER" id="PTHR31299:SF0">
    <property type="entry name" value="ESTERASE, PUTATIVE (AFU_ORTHOLOGUE AFUA_1G05850)-RELATED"/>
    <property type="match status" value="1"/>
</dbReference>
<dbReference type="VEuPathDB" id="FungiDB:RhiirA1_477030"/>
<dbReference type="GO" id="GO:0046677">
    <property type="term" value="P:response to antibiotic"/>
    <property type="evidence" value="ECO:0007669"/>
    <property type="project" value="InterPro"/>
</dbReference>
<organism evidence="1 2">
    <name type="scientific">Rhizophagus irregularis</name>
    <dbReference type="NCBI Taxonomy" id="588596"/>
    <lineage>
        <taxon>Eukaryota</taxon>
        <taxon>Fungi</taxon>
        <taxon>Fungi incertae sedis</taxon>
        <taxon>Mucoromycota</taxon>
        <taxon>Glomeromycotina</taxon>
        <taxon>Glomeromycetes</taxon>
        <taxon>Glomerales</taxon>
        <taxon>Glomeraceae</taxon>
        <taxon>Rhizophagus</taxon>
    </lineage>
</organism>
<evidence type="ECO:0000313" key="1">
    <source>
        <dbReference type="EMBL" id="PKY53106.1"/>
    </source>
</evidence>
<evidence type="ECO:0000313" key="2">
    <source>
        <dbReference type="Proteomes" id="UP000234323"/>
    </source>
</evidence>
<accession>A0A2I1H2I7</accession>
<dbReference type="Proteomes" id="UP000234323">
    <property type="component" value="Unassembled WGS sequence"/>
</dbReference>
<proteinExistence type="predicted"/>
<dbReference type="EMBL" id="LLXI01001329">
    <property type="protein sequence ID" value="PKY53106.1"/>
    <property type="molecule type" value="Genomic_DNA"/>
</dbReference>
<keyword evidence="2" id="KW-1185">Reference proteome</keyword>
<dbReference type="InterPro" id="IPR007815">
    <property type="entry name" value="Emycin_Estase"/>
</dbReference>
<dbReference type="Pfam" id="PF05139">
    <property type="entry name" value="Erythro_esteras"/>
    <property type="match status" value="2"/>
</dbReference>
<name>A0A2I1H2I7_9GLOM</name>
<reference evidence="1 2" key="1">
    <citation type="submission" date="2015-10" db="EMBL/GenBank/DDBJ databases">
        <title>Genome analyses suggest a sexual origin of heterokaryosis in a supposedly ancient asexual fungus.</title>
        <authorList>
            <person name="Ropars J."/>
            <person name="Sedzielewska K."/>
            <person name="Noel J."/>
            <person name="Charron P."/>
            <person name="Farinelli L."/>
            <person name="Marton T."/>
            <person name="Kruger M."/>
            <person name="Pelin A."/>
            <person name="Brachmann A."/>
            <person name="Corradi N."/>
        </authorList>
    </citation>
    <scope>NUCLEOTIDE SEQUENCE [LARGE SCALE GENOMIC DNA]</scope>
    <source>
        <strain evidence="1 2">A4</strain>
    </source>
</reference>
<dbReference type="InterPro" id="IPR052036">
    <property type="entry name" value="Hydrolase/PRTase-associated"/>
</dbReference>
<dbReference type="AlphaFoldDB" id="A0A2I1H2I7"/>
<dbReference type="VEuPathDB" id="FungiDB:FUN_015054"/>
<dbReference type="VEuPathDB" id="FungiDB:RhiirFUN_011503"/>
<dbReference type="PANTHER" id="PTHR31299">
    <property type="entry name" value="ESTERASE, PUTATIVE (AFU_ORTHOLOGUE AFUA_1G05850)-RELATED"/>
    <property type="match status" value="1"/>
</dbReference>
<dbReference type="SUPFAM" id="SSF159501">
    <property type="entry name" value="EreA/ChaN-like"/>
    <property type="match status" value="1"/>
</dbReference>
<dbReference type="Gene3D" id="3.30.1870.10">
    <property type="entry name" value="EreA-like, domain 2"/>
    <property type="match status" value="1"/>
</dbReference>
<comment type="caution">
    <text evidence="1">The sequence shown here is derived from an EMBL/GenBank/DDBJ whole genome shotgun (WGS) entry which is preliminary data.</text>
</comment>
<dbReference type="Gene3D" id="3.40.1660.10">
    <property type="entry name" value="EreA-like (biosynthetic domain)"/>
    <property type="match status" value="1"/>
</dbReference>
<gene>
    <name evidence="1" type="ORF">RhiirA4_498237</name>
</gene>